<feature type="transmembrane region" description="Helical" evidence="25">
    <location>
        <begin position="962"/>
        <end position="980"/>
    </location>
</feature>
<keyword evidence="12 25" id="KW-0472">Membrane</keyword>
<dbReference type="FunFam" id="1.10.238.10:FF:000080">
    <property type="entry name" value="Sodium leak channel non-selective protein"/>
    <property type="match status" value="1"/>
</dbReference>
<feature type="transmembrane region" description="Helical" evidence="25">
    <location>
        <begin position="1219"/>
        <end position="1236"/>
    </location>
</feature>
<keyword evidence="15" id="KW-0739">Sodium transport</keyword>
<evidence type="ECO:0000313" key="27">
    <source>
        <dbReference type="Proteomes" id="UP000085678"/>
    </source>
</evidence>
<comment type="similarity">
    <text evidence="18">Belongs to the NALCN family.</text>
</comment>
<dbReference type="OrthoDB" id="10069766at2759"/>
<keyword evidence="22" id="KW-0479">Metal-binding</keyword>
<keyword evidence="3" id="KW-0894">Sodium channel</keyword>
<reference evidence="28" key="1">
    <citation type="submission" date="2025-08" db="UniProtKB">
        <authorList>
            <consortium name="RefSeq"/>
        </authorList>
    </citation>
    <scope>IDENTIFICATION</scope>
    <source>
        <tissue evidence="28">Gonads</tissue>
    </source>
</reference>
<feature type="compositionally biased region" description="Polar residues" evidence="24">
    <location>
        <begin position="1704"/>
        <end position="1714"/>
    </location>
</feature>
<keyword evidence="11" id="KW-0406">Ion transport</keyword>
<dbReference type="InParanoid" id="A0A2R2MM01"/>
<dbReference type="GO" id="GO:0005272">
    <property type="term" value="F:sodium channel activity"/>
    <property type="evidence" value="ECO:0007669"/>
    <property type="project" value="UniProtKB-KW"/>
</dbReference>
<dbReference type="FunFam" id="1.10.287.70:FF:000061">
    <property type="entry name" value="Sodium leak channel non-selective protein"/>
    <property type="match status" value="1"/>
</dbReference>
<dbReference type="GO" id="GO:0032224">
    <property type="term" value="P:positive regulation of synaptic transmission, cholinergic"/>
    <property type="evidence" value="ECO:0007669"/>
    <property type="project" value="TreeGrafter"/>
</dbReference>
<evidence type="ECO:0000259" key="26">
    <source>
        <dbReference type="Pfam" id="PF00520"/>
    </source>
</evidence>
<feature type="domain" description="Ion transport" evidence="26">
    <location>
        <begin position="1213"/>
        <end position="1478"/>
    </location>
</feature>
<evidence type="ECO:0000256" key="2">
    <source>
        <dbReference type="ARBA" id="ARBA00022448"/>
    </source>
</evidence>
<evidence type="ECO:0000256" key="16">
    <source>
        <dbReference type="ARBA" id="ARBA00023303"/>
    </source>
</evidence>
<dbReference type="Gene3D" id="1.10.238.10">
    <property type="entry name" value="EF-hand"/>
    <property type="match status" value="1"/>
</dbReference>
<dbReference type="InterPro" id="IPR027359">
    <property type="entry name" value="Volt_channel_dom_sf"/>
</dbReference>
<dbReference type="Proteomes" id="UP000085678">
    <property type="component" value="Unplaced"/>
</dbReference>
<sequence length="1757" mass="200561">MLSRKQGSIRGDPIPLADYGADENLNDTIDIQWVNKSWVRWVFRVCAVLSFVSVSANTPKTFETSVELKYVTFAVDLVVTFVFTAEMIAKMHIRGMWKGEAPYLKDRWCQFDGIMVLCLWVSVILQVFEITEVVDQRSSFSILRAPRPLIFIRVFRVFLKFQLPKTRIKSILQRSSEQIYSVTIFFLFFMSLYAIVGVQFFGELKYHCVVNGTDPDNFTVRDLAIPDSYCSPHPGSGYQCPGNMVCMALTTNRSERGFNGFDEFATSFFTVYEAGSQEGWVFIMYRTIDSLPAWKAFLYFISLIFFLAWLVKNVFIAVIIETFAEIRVQFQLIWGSRGGTADSDTSQVLETEGEKWKLVTVDENKPRGPAPHIFQRILKSTPFHISVLVLVLANSITSALRSCDHSTNNCFDKMDKFYWAELTFTLLFDLEAVFKVWCLGFRGYLKRSLHKFELMLAVGTSLHVVPGLYESSVAYFLAYFQVLRCVRLIKASPMLEDFCWKIFGPFKKLGSLVIFTMCLLIITSSISLQLFCFIPDLDKFDTFPKALMSMFQILTQKGWVEVMHGTMNLSGHFAPLVAIYFTLYHLFVTLIVLSLFVAVILDNLELDEDIKKLKQLKLREQSAEGQQKLPMRIRIFEKFPDQPQMVKMHKVSSEFSTSNVRESFMRHFVDEGNTTDSILPPPDATVFVGDMVAKTGPQVNLLTSSTMSKGGGPGLKKNEVSFIIRESNRQRLMQADSGSVQMYGGLGGGKSLLSTQQQIRMERSRSIRASVRHSHGHTNRGSVKVHKMPTIRENGDVGTMGVGRKTEDFDIKVLQQKKQQAEIKRTQQEEDLRENHPFFDTPLFAVGRESKFRTVCRLIVKAQYNYVSRDPLTGKEIKSKYKQVYKLLGLVSYLDWIMIFITIGSCTSMMFETPFRRVVDTKELQIAEYMFVIAMSIEMSLKILANGLFFTPNAVVSDFGGVLDIFIYAVSLIFLCWLPKDVPAQSSVQMLLLLRCLRPLRIFSLVPHMRNVVYELVRGYKEILLVAILLIVLMFVFAAYGVHLFGGKLARCNDPNILSKAECVGVFFRKIKVTKLRIPDAETNAPSMLVPRVWANPRNFNFDNIGNAMLALFEVLSLEGWLEIRDVIIERVGQAESIFVHIFVFIGCMIGLTLFVGVVIANYSENKGTALLTVDQRRWMDLKGRIKLAQPLHIPPKPDNNCFRALLYDITQHRYFKRVIAFLVLANSSLLAVPWLKELNGPASSEDSEMAIRVLCALSAFFTFLFLLEVLMKMIALTPGGYWQSRRNRLDMFVTLFGVMWVVMHFIPKTHMEEFESFSYTLGFMVVISRFFTITGKHARLKMLMLTVVVSMFKSFFLIMGMFLLMLCYAYVGVILFGCVKYGENLGKHANFETASNAVAVLFRMITGEDWNKIMHDCMVDVPFCTRNPVGNYWQSDCGNFTAALLYFCSFYVIITYIALNLLVAIIMENFSLFYSNEEDALLSYNDIRQFQNTWNLVDTNRKGVIPARRVKFNLRLLKGRLEVDQEKDRLLFKHMCYEIERLHNGGDVTFHDVLSMLSYRSVDIRKSLQLEELLAREELEYMIEEEVAKLTIKNWLEKCLKRMRTKEQSNILTNLRTTNEPVLTVTEYMQNTQVVRAPTMDEGGVASGGRPKKKLDRTPSVGQSTGLQPPGHKFLLPTPGNECTAPAPKEVSMPAIRRRNTGKGPQNTTPATTDKTEAKPGVSKPLPRQPLVDPATVEVRGWWSEQMNYESDSESE</sequence>
<evidence type="ECO:0000256" key="7">
    <source>
        <dbReference type="ARBA" id="ARBA00022882"/>
    </source>
</evidence>
<dbReference type="Pfam" id="PF00520">
    <property type="entry name" value="Ion_trans"/>
    <property type="match status" value="4"/>
</dbReference>
<dbReference type="FunFam" id="1.10.287.70:FF:000060">
    <property type="entry name" value="Sodium leak channel non-selective protein"/>
    <property type="match status" value="1"/>
</dbReference>
<evidence type="ECO:0000256" key="6">
    <source>
        <dbReference type="ARBA" id="ARBA00022737"/>
    </source>
</evidence>
<dbReference type="FunCoup" id="A0A2R2MM01">
    <property type="interactions" value="40"/>
</dbReference>
<comment type="subcellular location">
    <subcellularLocation>
        <location evidence="1">Cell membrane</location>
        <topology evidence="1">Multi-pass membrane protein</topology>
    </subcellularLocation>
    <subcellularLocation>
        <location evidence="23">Membrane</location>
        <topology evidence="23">Multi-pass membrane protein</topology>
    </subcellularLocation>
</comment>
<keyword evidence="16" id="KW-0407">Ion channel</keyword>
<evidence type="ECO:0000256" key="13">
    <source>
        <dbReference type="ARBA" id="ARBA00023157"/>
    </source>
</evidence>
<keyword evidence="23" id="KW-0109">Calcium transport</keyword>
<feature type="transmembrane region" description="Helical" evidence="25">
    <location>
        <begin position="887"/>
        <end position="911"/>
    </location>
</feature>
<evidence type="ECO:0000256" key="23">
    <source>
        <dbReference type="RuleBase" id="RU003808"/>
    </source>
</evidence>
<feature type="transmembrane region" description="Helical" evidence="25">
    <location>
        <begin position="1356"/>
        <end position="1378"/>
    </location>
</feature>
<evidence type="ECO:0000256" key="12">
    <source>
        <dbReference type="ARBA" id="ARBA00023136"/>
    </source>
</evidence>
<evidence type="ECO:0000256" key="14">
    <source>
        <dbReference type="ARBA" id="ARBA00023180"/>
    </source>
</evidence>
<evidence type="ECO:0000256" key="24">
    <source>
        <dbReference type="SAM" id="MobiDB-lite"/>
    </source>
</evidence>
<dbReference type="SUPFAM" id="SSF81324">
    <property type="entry name" value="Voltage-gated potassium channels"/>
    <property type="match status" value="4"/>
</dbReference>
<feature type="transmembrane region" description="Helical" evidence="25">
    <location>
        <begin position="296"/>
        <end position="320"/>
    </location>
</feature>
<keyword evidence="22 23" id="KW-0106">Calcium</keyword>
<feature type="transmembrane region" description="Helical" evidence="25">
    <location>
        <begin position="179"/>
        <end position="201"/>
    </location>
</feature>
<dbReference type="GO" id="GO:0046872">
    <property type="term" value="F:metal ion binding"/>
    <property type="evidence" value="ECO:0007669"/>
    <property type="project" value="UniProtKB-KW"/>
</dbReference>
<dbReference type="InterPro" id="IPR002077">
    <property type="entry name" value="VDCCAlpha1"/>
</dbReference>
<dbReference type="GeneID" id="106165344"/>
<keyword evidence="7 23" id="KW-0851">Voltage-gated channel</keyword>
<feature type="transmembrane region" description="Helical" evidence="25">
    <location>
        <begin position="377"/>
        <end position="397"/>
    </location>
</feature>
<evidence type="ECO:0000256" key="8">
    <source>
        <dbReference type="ARBA" id="ARBA00022989"/>
    </source>
</evidence>
<dbReference type="FunFam" id="1.10.287.70:FF:000066">
    <property type="entry name" value="Sodium leak channel non-selective protein"/>
    <property type="match status" value="1"/>
</dbReference>
<keyword evidence="13" id="KW-1015">Disulfide bond</keyword>
<dbReference type="PANTHER" id="PTHR46141:SF1">
    <property type="entry name" value="SODIUM LEAK CHANNEL NALCN"/>
    <property type="match status" value="1"/>
</dbReference>
<feature type="transmembrane region" description="Helical" evidence="25">
    <location>
        <begin position="1444"/>
        <end position="1467"/>
    </location>
</feature>
<feature type="transmembrane region" description="Helical" evidence="25">
    <location>
        <begin position="1023"/>
        <end position="1045"/>
    </location>
</feature>
<evidence type="ECO:0000256" key="21">
    <source>
        <dbReference type="ARBA" id="ARBA00082498"/>
    </source>
</evidence>
<dbReference type="Gene3D" id="1.10.287.70">
    <property type="match status" value="4"/>
</dbReference>
<feature type="domain" description="Ion transport" evidence="26">
    <location>
        <begin position="892"/>
        <end position="1167"/>
    </location>
</feature>
<comment type="similarity">
    <text evidence="23">Belongs to the calcium channel alpha-1 subunit (TC 1.A.1.11) family.</text>
</comment>
<feature type="transmembrane region" description="Helical" evidence="25">
    <location>
        <begin position="70"/>
        <end position="89"/>
    </location>
</feature>
<feature type="transmembrane region" description="Helical" evidence="25">
    <location>
        <begin position="1317"/>
        <end position="1335"/>
    </location>
</feature>
<evidence type="ECO:0000256" key="18">
    <source>
        <dbReference type="ARBA" id="ARBA00061650"/>
    </source>
</evidence>
<evidence type="ECO:0000256" key="11">
    <source>
        <dbReference type="ARBA" id="ARBA00023065"/>
    </source>
</evidence>
<dbReference type="GO" id="GO:0032230">
    <property type="term" value="P:positive regulation of synaptic transmission, GABAergic"/>
    <property type="evidence" value="ECO:0007669"/>
    <property type="project" value="TreeGrafter"/>
</dbReference>
<feature type="transmembrane region" description="Helical" evidence="25">
    <location>
        <begin position="1138"/>
        <end position="1161"/>
    </location>
</feature>
<dbReference type="PANTHER" id="PTHR46141">
    <property type="entry name" value="SODIUM LEAK CHANNEL NON-SELECTIVE PROTEIN"/>
    <property type="match status" value="1"/>
</dbReference>
<dbReference type="STRING" id="7574.A0A2R2MM01"/>
<dbReference type="GO" id="GO:0005245">
    <property type="term" value="F:voltage-gated calcium channel activity"/>
    <property type="evidence" value="ECO:0007669"/>
    <property type="project" value="InterPro"/>
</dbReference>
<evidence type="ECO:0000256" key="15">
    <source>
        <dbReference type="ARBA" id="ARBA00023201"/>
    </source>
</evidence>
<feature type="transmembrane region" description="Helical" evidence="25">
    <location>
        <begin position="1251"/>
        <end position="1271"/>
    </location>
</feature>
<feature type="transmembrane region" description="Helical" evidence="25">
    <location>
        <begin position="509"/>
        <end position="531"/>
    </location>
</feature>
<feature type="binding site" evidence="22">
    <location>
        <position position="278"/>
    </location>
    <ligand>
        <name>Ca(2+)</name>
        <dbReference type="ChEBI" id="CHEBI:29108"/>
    </ligand>
</feature>
<feature type="binding site" evidence="22">
    <location>
        <position position="1119"/>
    </location>
    <ligand>
        <name>Ca(2+)</name>
        <dbReference type="ChEBI" id="CHEBI:29108"/>
    </ligand>
</feature>
<evidence type="ECO:0000256" key="17">
    <source>
        <dbReference type="ARBA" id="ARBA00036239"/>
    </source>
</evidence>
<feature type="domain" description="Ion transport" evidence="26">
    <location>
        <begin position="37"/>
        <end position="329"/>
    </location>
</feature>
<evidence type="ECO:0000256" key="4">
    <source>
        <dbReference type="ARBA" id="ARBA00022475"/>
    </source>
</evidence>
<dbReference type="InterPro" id="IPR028823">
    <property type="entry name" value="NALCN"/>
</dbReference>
<evidence type="ECO:0000256" key="9">
    <source>
        <dbReference type="ARBA" id="ARBA00023053"/>
    </source>
</evidence>
<keyword evidence="23" id="KW-0107">Calcium channel</keyword>
<evidence type="ECO:0000256" key="3">
    <source>
        <dbReference type="ARBA" id="ARBA00022461"/>
    </source>
</evidence>
<evidence type="ECO:0000256" key="25">
    <source>
        <dbReference type="SAM" id="Phobius"/>
    </source>
</evidence>
<evidence type="ECO:0000256" key="19">
    <source>
        <dbReference type="ARBA" id="ARBA00074738"/>
    </source>
</evidence>
<evidence type="ECO:0000256" key="20">
    <source>
        <dbReference type="ARBA" id="ARBA00081688"/>
    </source>
</evidence>
<feature type="transmembrane region" description="Helical" evidence="25">
    <location>
        <begin position="577"/>
        <end position="601"/>
    </location>
</feature>
<evidence type="ECO:0000256" key="10">
    <source>
        <dbReference type="ARBA" id="ARBA00023054"/>
    </source>
</evidence>
<organism evidence="27 28">
    <name type="scientific">Lingula anatina</name>
    <name type="common">Brachiopod</name>
    <name type="synonym">Lingula unguis</name>
    <dbReference type="NCBI Taxonomy" id="7574"/>
    <lineage>
        <taxon>Eukaryota</taxon>
        <taxon>Metazoa</taxon>
        <taxon>Spiralia</taxon>
        <taxon>Lophotrochozoa</taxon>
        <taxon>Brachiopoda</taxon>
        <taxon>Linguliformea</taxon>
        <taxon>Lingulata</taxon>
        <taxon>Lingulida</taxon>
        <taxon>Linguloidea</taxon>
        <taxon>Lingulidae</taxon>
        <taxon>Lingula</taxon>
    </lineage>
</organism>
<protein>
    <recommendedName>
        <fullName evidence="19">Sodium leak channel NALCN</fullName>
    </recommendedName>
    <alternativeName>
        <fullName evidence="20">Sodium leak channel non-selective protein</fullName>
    </alternativeName>
    <alternativeName>
        <fullName evidence="21">Voltage gated channel-like protein 1</fullName>
    </alternativeName>
</protein>
<keyword evidence="2" id="KW-0813">Transport</keyword>
<dbReference type="KEGG" id="lak:106165344"/>
<evidence type="ECO:0000256" key="1">
    <source>
        <dbReference type="ARBA" id="ARBA00004651"/>
    </source>
</evidence>
<feature type="transmembrane region" description="Helical" evidence="25">
    <location>
        <begin position="417"/>
        <end position="437"/>
    </location>
</feature>
<evidence type="ECO:0000256" key="22">
    <source>
        <dbReference type="PIRSR" id="PIRSR602077-1"/>
    </source>
</evidence>
<keyword evidence="9" id="KW-0915">Sodium</keyword>
<evidence type="ECO:0000256" key="5">
    <source>
        <dbReference type="ARBA" id="ARBA00022692"/>
    </source>
</evidence>
<name>A0A2R2MM01_LINAN</name>
<keyword evidence="27" id="KW-1185">Reference proteome</keyword>
<dbReference type="GO" id="GO:0005891">
    <property type="term" value="C:voltage-gated calcium channel complex"/>
    <property type="evidence" value="ECO:0007669"/>
    <property type="project" value="InterPro"/>
</dbReference>
<keyword evidence="4" id="KW-1003">Cell membrane</keyword>
<keyword evidence="8 25" id="KW-1133">Transmembrane helix</keyword>
<feature type="transmembrane region" description="Helical" evidence="25">
    <location>
        <begin position="1292"/>
        <end position="1311"/>
    </location>
</feature>
<evidence type="ECO:0000313" key="28">
    <source>
        <dbReference type="RefSeq" id="XP_023931082.1"/>
    </source>
</evidence>
<gene>
    <name evidence="28" type="primary">LOC106165344</name>
</gene>
<accession>A0A2R2MM01</accession>
<dbReference type="PRINTS" id="PR00167">
    <property type="entry name" value="CACHANNEL"/>
</dbReference>
<dbReference type="InterPro" id="IPR005821">
    <property type="entry name" value="Ion_trans_dom"/>
</dbReference>
<comment type="catalytic activity">
    <reaction evidence="17">
        <text>Na(+)(in) = Na(+)(out)</text>
        <dbReference type="Rhea" id="RHEA:34963"/>
        <dbReference type="ChEBI" id="CHEBI:29101"/>
    </reaction>
</comment>
<feature type="transmembrane region" description="Helical" evidence="25">
    <location>
        <begin position="109"/>
        <end position="128"/>
    </location>
</feature>
<keyword evidence="14" id="KW-0325">Glycoprotein</keyword>
<keyword evidence="6" id="KW-0677">Repeat</keyword>
<feature type="domain" description="Ion transport" evidence="26">
    <location>
        <begin position="381"/>
        <end position="605"/>
    </location>
</feature>
<feature type="region of interest" description="Disordered" evidence="24">
    <location>
        <begin position="1639"/>
        <end position="1736"/>
    </location>
</feature>
<keyword evidence="5 25" id="KW-0812">Transmembrane</keyword>
<dbReference type="FunFam" id="1.20.120.350:FF:000030">
    <property type="entry name" value="sodium leak channel non-selective protein"/>
    <property type="match status" value="1"/>
</dbReference>
<dbReference type="Gene3D" id="1.20.120.350">
    <property type="entry name" value="Voltage-gated potassium channels. Chain C"/>
    <property type="match status" value="4"/>
</dbReference>
<proteinExistence type="inferred from homology"/>
<keyword evidence="10" id="KW-0175">Coiled coil</keyword>
<dbReference type="RefSeq" id="XP_023931082.1">
    <property type="nucleotide sequence ID" value="XM_024075314.1"/>
</dbReference>